<dbReference type="Gene3D" id="1.20.1530.20">
    <property type="match status" value="1"/>
</dbReference>
<dbReference type="Proteomes" id="UP000728968">
    <property type="component" value="Unassembled WGS sequence"/>
</dbReference>
<feature type="transmembrane region" description="Helical" evidence="3">
    <location>
        <begin position="145"/>
        <end position="164"/>
    </location>
</feature>
<name>A0ABS2G3Q9_FUSMR</name>
<evidence type="ECO:0000256" key="1">
    <source>
        <dbReference type="ARBA" id="ARBA00004127"/>
    </source>
</evidence>
<keyword evidence="2" id="KW-0813">Transport</keyword>
<keyword evidence="3" id="KW-0812">Transmembrane</keyword>
<proteinExistence type="predicted"/>
<sequence length="196" mass="21148">IMNMTFVLPFFIVFFGEENVYLLSLFDAGNLLMVTTVVYSIFITNSGSLLNKIKTVLKSPLIISMIIGALLNITGIRLPRGVEITIQNIASITGTVIMIALGAYFTPKFSKLKLSVIVILVKMLGVVFIGTILGKVLPIDEMGKMLILLGAMSPVGNNVLSYALITDGDVEMATNVISLSNIVSFIAISVLLVLFN</sequence>
<feature type="transmembrane region" description="Helical" evidence="3">
    <location>
        <begin position="112"/>
        <end position="133"/>
    </location>
</feature>
<evidence type="ECO:0000313" key="4">
    <source>
        <dbReference type="EMBL" id="MBM6875522.1"/>
    </source>
</evidence>
<feature type="transmembrane region" description="Helical" evidence="3">
    <location>
        <begin position="20"/>
        <end position="43"/>
    </location>
</feature>
<dbReference type="PANTHER" id="PTHR36838:SF3">
    <property type="entry name" value="TRANSPORTER AUXIN EFFLUX CARRIER EC FAMILY"/>
    <property type="match status" value="1"/>
</dbReference>
<dbReference type="InterPro" id="IPR038770">
    <property type="entry name" value="Na+/solute_symporter_sf"/>
</dbReference>
<feature type="non-terminal residue" evidence="4">
    <location>
        <position position="1"/>
    </location>
</feature>
<comment type="caution">
    <text evidence="4">The sequence shown here is derived from an EMBL/GenBank/DDBJ whole genome shotgun (WGS) entry which is preliminary data.</text>
</comment>
<gene>
    <name evidence="4" type="ORF">H6A04_07645</name>
</gene>
<keyword evidence="3" id="KW-1133">Transmembrane helix</keyword>
<protein>
    <recommendedName>
        <fullName evidence="6">AEC family transporter</fullName>
    </recommendedName>
</protein>
<accession>A0ABS2G3Q9</accession>
<organism evidence="4 5">
    <name type="scientific">Fusobacterium mortiferum</name>
    <dbReference type="NCBI Taxonomy" id="850"/>
    <lineage>
        <taxon>Bacteria</taxon>
        <taxon>Fusobacteriati</taxon>
        <taxon>Fusobacteriota</taxon>
        <taxon>Fusobacteriia</taxon>
        <taxon>Fusobacteriales</taxon>
        <taxon>Fusobacteriaceae</taxon>
        <taxon>Fusobacterium</taxon>
    </lineage>
</organism>
<comment type="subcellular location">
    <subcellularLocation>
        <location evidence="1">Endomembrane system</location>
        <topology evidence="1">Multi-pass membrane protein</topology>
    </subcellularLocation>
</comment>
<feature type="transmembrane region" description="Helical" evidence="3">
    <location>
        <begin position="55"/>
        <end position="78"/>
    </location>
</feature>
<evidence type="ECO:0000256" key="2">
    <source>
        <dbReference type="ARBA" id="ARBA00022448"/>
    </source>
</evidence>
<evidence type="ECO:0008006" key="6">
    <source>
        <dbReference type="Google" id="ProtNLM"/>
    </source>
</evidence>
<feature type="transmembrane region" description="Helical" evidence="3">
    <location>
        <begin position="84"/>
        <end position="105"/>
    </location>
</feature>
<keyword evidence="5" id="KW-1185">Reference proteome</keyword>
<dbReference type="EMBL" id="JACJLT010000066">
    <property type="protein sequence ID" value="MBM6875522.1"/>
    <property type="molecule type" value="Genomic_DNA"/>
</dbReference>
<reference evidence="4 5" key="1">
    <citation type="journal article" date="2021" name="Sci. Rep.">
        <title>The distribution of antibiotic resistance genes in chicken gut microbiota commensals.</title>
        <authorList>
            <person name="Juricova H."/>
            <person name="Matiasovicova J."/>
            <person name="Kubasova T."/>
            <person name="Cejkova D."/>
            <person name="Rychlik I."/>
        </authorList>
    </citation>
    <scope>NUCLEOTIDE SEQUENCE [LARGE SCALE GENOMIC DNA]</scope>
    <source>
        <strain evidence="4 5">An425</strain>
    </source>
</reference>
<keyword evidence="3" id="KW-0472">Membrane</keyword>
<evidence type="ECO:0000313" key="5">
    <source>
        <dbReference type="Proteomes" id="UP000728968"/>
    </source>
</evidence>
<evidence type="ECO:0000256" key="3">
    <source>
        <dbReference type="SAM" id="Phobius"/>
    </source>
</evidence>
<feature type="transmembrane region" description="Helical" evidence="3">
    <location>
        <begin position="176"/>
        <end position="195"/>
    </location>
</feature>
<dbReference type="PANTHER" id="PTHR36838">
    <property type="entry name" value="AUXIN EFFLUX CARRIER FAMILY PROTEIN"/>
    <property type="match status" value="1"/>
</dbReference>
<dbReference type="RefSeq" id="WP_204716332.1">
    <property type="nucleotide sequence ID" value="NZ_JACJLT010000066.1"/>
</dbReference>